<dbReference type="FunCoup" id="A0A316V3K7">
    <property type="interactions" value="421"/>
</dbReference>
<dbReference type="InParanoid" id="A0A316V3K7"/>
<dbReference type="PROSITE" id="PS01101">
    <property type="entry name" value="CK2_BETA"/>
    <property type="match status" value="1"/>
</dbReference>
<dbReference type="GO" id="GO:0006359">
    <property type="term" value="P:regulation of transcription by RNA polymerase III"/>
    <property type="evidence" value="ECO:0007669"/>
    <property type="project" value="TreeGrafter"/>
</dbReference>
<dbReference type="SMART" id="SM01085">
    <property type="entry name" value="CK_II_beta"/>
    <property type="match status" value="1"/>
</dbReference>
<dbReference type="GO" id="GO:0005737">
    <property type="term" value="C:cytoplasm"/>
    <property type="evidence" value="ECO:0007669"/>
    <property type="project" value="TreeGrafter"/>
</dbReference>
<comment type="similarity">
    <text evidence="1 3">Belongs to the casein kinase 2 subunit beta family.</text>
</comment>
<dbReference type="GO" id="GO:0005956">
    <property type="term" value="C:protein kinase CK2 complex"/>
    <property type="evidence" value="ECO:0007669"/>
    <property type="project" value="UniProtKB-UniRule"/>
</dbReference>
<dbReference type="FunFam" id="1.10.1820.10:FF:000003">
    <property type="entry name" value="Casein kinase II subunit beta"/>
    <property type="match status" value="1"/>
</dbReference>
<comment type="function">
    <text evidence="2 3">Regulatory subunit of casein kinase II/CK2. As part of the kinase complex regulates the basal catalytic activity of the alpha subunit a constitutively active serine/threonine-protein kinase that phosphorylates a large number of substrates containing acidic residues C-terminal to the phosphorylated serine or threonine.</text>
</comment>
<dbReference type="PANTHER" id="PTHR11740:SF39">
    <property type="entry name" value="CASEIN KINASE II SUBUNIT BETA"/>
    <property type="match status" value="1"/>
</dbReference>
<reference evidence="5 6" key="1">
    <citation type="journal article" date="2018" name="Mol. Biol. Evol.">
        <title>Broad Genomic Sampling Reveals a Smut Pathogenic Ancestry of the Fungal Clade Ustilaginomycotina.</title>
        <authorList>
            <person name="Kijpornyongpan T."/>
            <person name="Mondo S.J."/>
            <person name="Barry K."/>
            <person name="Sandor L."/>
            <person name="Lee J."/>
            <person name="Lipzen A."/>
            <person name="Pangilinan J."/>
            <person name="LaButti K."/>
            <person name="Hainaut M."/>
            <person name="Henrissat B."/>
            <person name="Grigoriev I.V."/>
            <person name="Spatafora J.W."/>
            <person name="Aime M.C."/>
        </authorList>
    </citation>
    <scope>NUCLEOTIDE SEQUENCE [LARGE SCALE GENOMIC DNA]</scope>
    <source>
        <strain evidence="5 6">MCA 3882</strain>
    </source>
</reference>
<evidence type="ECO:0000313" key="5">
    <source>
        <dbReference type="EMBL" id="PWN32136.1"/>
    </source>
</evidence>
<dbReference type="Pfam" id="PF01214">
    <property type="entry name" value="CK_II_beta"/>
    <property type="match status" value="1"/>
</dbReference>
<dbReference type="PANTHER" id="PTHR11740">
    <property type="entry name" value="CASEIN KINASE II SUBUNIT BETA"/>
    <property type="match status" value="1"/>
</dbReference>
<dbReference type="GO" id="GO:0019887">
    <property type="term" value="F:protein kinase regulator activity"/>
    <property type="evidence" value="ECO:0007669"/>
    <property type="project" value="InterPro"/>
</dbReference>
<dbReference type="Gene3D" id="2.20.25.20">
    <property type="match status" value="1"/>
</dbReference>
<dbReference type="EMBL" id="KZ819606">
    <property type="protein sequence ID" value="PWN32136.1"/>
    <property type="molecule type" value="Genomic_DNA"/>
</dbReference>
<name>A0A316V3K7_9BASI</name>
<keyword evidence="6" id="KW-1185">Reference proteome</keyword>
<proteinExistence type="inferred from homology"/>
<sequence length="333" mass="35748">MVVVSGSVKVEDLTSGSSDYAANSWVSWFLSTKGNEYFCEVDEDYILDRFNLTGLNAEVQHYPQALDLVTDALEDELEDEERDLIEAQARLLYGLVHARYIVTTRGLAKMLEKYKRAEFGRCPRVLCYQQTLLPVGLSDLPFQKAVKLFCPRCEDIYSPKSSRHGTIDGAFFGTTFPHMLFMVYPHMLPSKSPTSQSPFLLTSSRGTEGSGAQATPAHLAGLEGEEGDSPLSAMSPAIGAGVGIGGNSAGGTGQGPAAAPGGSTATAAAKVERYRPRIFGFPTHETAKLHRWQEKQRDAQIERLERAEAGASITVAPDAGVGAGARTGLGGLD</sequence>
<dbReference type="OrthoDB" id="3971593at2759"/>
<protein>
    <recommendedName>
        <fullName evidence="3">Casein kinase II subunit beta</fullName>
        <shortName evidence="3">CK II beta</shortName>
    </recommendedName>
</protein>
<evidence type="ECO:0000256" key="3">
    <source>
        <dbReference type="RuleBase" id="RU361268"/>
    </source>
</evidence>
<dbReference type="Gene3D" id="1.10.1820.10">
    <property type="entry name" value="protein kinase ck2 holoenzyme, chain C, domain 1"/>
    <property type="match status" value="1"/>
</dbReference>
<feature type="region of interest" description="Disordered" evidence="4">
    <location>
        <begin position="195"/>
        <end position="216"/>
    </location>
</feature>
<dbReference type="AlphaFoldDB" id="A0A316V3K7"/>
<evidence type="ECO:0000256" key="2">
    <source>
        <dbReference type="ARBA" id="ARBA00045899"/>
    </source>
</evidence>
<evidence type="ECO:0000256" key="4">
    <source>
        <dbReference type="SAM" id="MobiDB-lite"/>
    </source>
</evidence>
<dbReference type="GO" id="GO:0034456">
    <property type="term" value="C:UTP-C complex"/>
    <property type="evidence" value="ECO:0007669"/>
    <property type="project" value="TreeGrafter"/>
</dbReference>
<gene>
    <name evidence="5" type="ORF">FA14DRAFT_192390</name>
</gene>
<dbReference type="FunFam" id="2.20.25.20:FF:000002">
    <property type="entry name" value="Casein kinase II subunit beta"/>
    <property type="match status" value="1"/>
</dbReference>
<comment type="subunit">
    <text evidence="3">Tetramer of two alpha and two beta subunits.</text>
</comment>
<dbReference type="PRINTS" id="PR00472">
    <property type="entry name" value="CASNKINASEII"/>
</dbReference>
<dbReference type="STRING" id="1280837.A0A316V3K7"/>
<evidence type="ECO:0000256" key="1">
    <source>
        <dbReference type="ARBA" id="ARBA00006941"/>
    </source>
</evidence>
<dbReference type="InterPro" id="IPR035991">
    <property type="entry name" value="Casein_kinase_II_beta-like"/>
</dbReference>
<evidence type="ECO:0000313" key="6">
    <source>
        <dbReference type="Proteomes" id="UP000245771"/>
    </source>
</evidence>
<organism evidence="5 6">
    <name type="scientific">Meira miltonrushii</name>
    <dbReference type="NCBI Taxonomy" id="1280837"/>
    <lineage>
        <taxon>Eukaryota</taxon>
        <taxon>Fungi</taxon>
        <taxon>Dikarya</taxon>
        <taxon>Basidiomycota</taxon>
        <taxon>Ustilaginomycotina</taxon>
        <taxon>Exobasidiomycetes</taxon>
        <taxon>Exobasidiales</taxon>
        <taxon>Brachybasidiaceae</taxon>
        <taxon>Meira</taxon>
    </lineage>
</organism>
<dbReference type="InterPro" id="IPR016149">
    <property type="entry name" value="Casein_kin_II_reg-sub_N"/>
</dbReference>
<dbReference type="Proteomes" id="UP000245771">
    <property type="component" value="Unassembled WGS sequence"/>
</dbReference>
<dbReference type="SUPFAM" id="SSF57798">
    <property type="entry name" value="Casein kinase II beta subunit"/>
    <property type="match status" value="1"/>
</dbReference>
<dbReference type="RefSeq" id="XP_025352438.1">
    <property type="nucleotide sequence ID" value="XM_025501932.1"/>
</dbReference>
<dbReference type="InterPro" id="IPR000704">
    <property type="entry name" value="Casein_kinase_II_reg-sub"/>
</dbReference>
<dbReference type="GeneID" id="37023713"/>
<feature type="compositionally biased region" description="Polar residues" evidence="4">
    <location>
        <begin position="195"/>
        <end position="213"/>
    </location>
</feature>
<accession>A0A316V3K7</accession>